<dbReference type="InterPro" id="IPR044855">
    <property type="entry name" value="CoA-Trfase_III_dom3_sf"/>
</dbReference>
<dbReference type="SUPFAM" id="SSF89796">
    <property type="entry name" value="CoA-transferase family III (CaiB/BaiF)"/>
    <property type="match status" value="1"/>
</dbReference>
<keyword evidence="3" id="KW-1185">Reference proteome</keyword>
<sequence>MRDLPLEGVVVVELSDSASAPFAGQILAALGAQVWKVERPTGDSARGWGPSKWRGSGAAYHALNRGKRAICLDIKEAGDLATLHRLIAEHADVFIHNLRPGTSAKYGLDPDNLRVTKPELICCEVGAYGHVGPLNTEPGYDPLMQAFSGIMSLTGEEGQSPVRAGVSIVDFGTGMWAVIGILSALYRRQLKHTGSTVNSSLLETAMAWMSIGIANYNADGEPGGRHGSGVAFIVPHRAFATADGHLIVSCANDPLFAKLCDVLGHPEWATDARFATNAGRLQHRALLEGLIGERLAGRPRAHWQEQLSAAGLPCAPIQTTEEAVKHEQTRALGILGKPADDEIELVGLPLSFNGKRPPPLSSAHDIGADNPALDKLLAAQQLSPRRA</sequence>
<keyword evidence="1 2" id="KW-0808">Transferase</keyword>
<reference evidence="2" key="2">
    <citation type="journal article" date="2023" name="Front. Microbiol.">
        <title>Ralstonia chuxiongensis sp. nov., Ralstonia mojiangensis sp. nov., and Ralstonia soli sp. nov., isolated from tobacco fields, are three novel species in the family Burkholderiaceae.</title>
        <authorList>
            <person name="Lu C.H."/>
            <person name="Zhang Y.Y."/>
            <person name="Jiang N."/>
            <person name="Chen W."/>
            <person name="Shao X."/>
            <person name="Zhao Z.M."/>
            <person name="Lu W.L."/>
            <person name="Hu X."/>
            <person name="Xi Y.X."/>
            <person name="Zou S.Y."/>
            <person name="Wei Q.J."/>
            <person name="Lin Z.L."/>
            <person name="Gong L."/>
            <person name="Gai X.T."/>
            <person name="Zhang L.Q."/>
            <person name="Li J.Y."/>
            <person name="Jin Y."/>
            <person name="Xia Z.Y."/>
        </authorList>
    </citation>
    <scope>NUCLEOTIDE SEQUENCE</scope>
    <source>
        <strain evidence="2">21MJYT02-11</strain>
    </source>
</reference>
<name>A0ABT1AHF5_9RALS</name>
<organism evidence="2 3">
    <name type="scientific">Ralstonia soli</name>
    <dbReference type="NCBI Taxonomy" id="2953896"/>
    <lineage>
        <taxon>Bacteria</taxon>
        <taxon>Pseudomonadati</taxon>
        <taxon>Pseudomonadota</taxon>
        <taxon>Betaproteobacteria</taxon>
        <taxon>Burkholderiales</taxon>
        <taxon>Burkholderiaceae</taxon>
        <taxon>Ralstonia</taxon>
    </lineage>
</organism>
<dbReference type="InterPro" id="IPR023606">
    <property type="entry name" value="CoA-Trfase_III_dom_1_sf"/>
</dbReference>
<evidence type="ECO:0000313" key="2">
    <source>
        <dbReference type="EMBL" id="MCO5397825.1"/>
    </source>
</evidence>
<dbReference type="InterPro" id="IPR050483">
    <property type="entry name" value="CoA-transferase_III_domain"/>
</dbReference>
<accession>A0ABT1AHF5</accession>
<proteinExistence type="predicted"/>
<dbReference type="Gene3D" id="3.40.50.10540">
    <property type="entry name" value="Crotonobetainyl-coa:carnitine coa-transferase, domain 1"/>
    <property type="match status" value="1"/>
</dbReference>
<evidence type="ECO:0000256" key="1">
    <source>
        <dbReference type="ARBA" id="ARBA00022679"/>
    </source>
</evidence>
<dbReference type="Pfam" id="PF02515">
    <property type="entry name" value="CoA_transf_3"/>
    <property type="match status" value="1"/>
</dbReference>
<gene>
    <name evidence="2" type="ORF">NG900_06365</name>
</gene>
<dbReference type="InterPro" id="IPR003673">
    <property type="entry name" value="CoA-Trfase_fam_III"/>
</dbReference>
<reference evidence="2" key="1">
    <citation type="submission" date="2022-06" db="EMBL/GenBank/DDBJ databases">
        <authorList>
            <person name="Lu C.-H."/>
        </authorList>
    </citation>
    <scope>NUCLEOTIDE SEQUENCE</scope>
    <source>
        <strain evidence="2">21MJYT02-11</strain>
    </source>
</reference>
<dbReference type="GO" id="GO:0016740">
    <property type="term" value="F:transferase activity"/>
    <property type="evidence" value="ECO:0007669"/>
    <property type="project" value="UniProtKB-KW"/>
</dbReference>
<protein>
    <submittedName>
        <fullName evidence="2">CoA transferase</fullName>
    </submittedName>
</protein>
<comment type="caution">
    <text evidence="2">The sequence shown here is derived from an EMBL/GenBank/DDBJ whole genome shotgun (WGS) entry which is preliminary data.</text>
</comment>
<dbReference type="PANTHER" id="PTHR48207:SF3">
    <property type="entry name" value="SUCCINATE--HYDROXYMETHYLGLUTARATE COA-TRANSFERASE"/>
    <property type="match status" value="1"/>
</dbReference>
<dbReference type="Gene3D" id="3.30.1540.10">
    <property type="entry name" value="formyl-coa transferase, domain 3"/>
    <property type="match status" value="1"/>
</dbReference>
<dbReference type="PANTHER" id="PTHR48207">
    <property type="entry name" value="SUCCINATE--HYDROXYMETHYLGLUTARATE COA-TRANSFERASE"/>
    <property type="match status" value="1"/>
</dbReference>
<dbReference type="Proteomes" id="UP001162811">
    <property type="component" value="Unassembled WGS sequence"/>
</dbReference>
<evidence type="ECO:0000313" key="3">
    <source>
        <dbReference type="Proteomes" id="UP001162811"/>
    </source>
</evidence>
<dbReference type="EMBL" id="JAMXHT010000002">
    <property type="protein sequence ID" value="MCO5397825.1"/>
    <property type="molecule type" value="Genomic_DNA"/>
</dbReference>